<dbReference type="SMART" id="SM00448">
    <property type="entry name" value="REC"/>
    <property type="match status" value="1"/>
</dbReference>
<evidence type="ECO:0000256" key="3">
    <source>
        <dbReference type="ARBA" id="ARBA00022553"/>
    </source>
</evidence>
<evidence type="ECO:0000259" key="11">
    <source>
        <dbReference type="PROSITE" id="PS50110"/>
    </source>
</evidence>
<evidence type="ECO:0000256" key="10">
    <source>
        <dbReference type="PROSITE-ProRule" id="PRU00169"/>
    </source>
</evidence>
<dbReference type="PANTHER" id="PTHR45526">
    <property type="entry name" value="TRANSCRIPTIONAL REGULATORY PROTEIN DPIA"/>
    <property type="match status" value="1"/>
</dbReference>
<dbReference type="Proteomes" id="UP000649179">
    <property type="component" value="Unassembled WGS sequence"/>
</dbReference>
<dbReference type="SUPFAM" id="SSF52172">
    <property type="entry name" value="CheY-like"/>
    <property type="match status" value="1"/>
</dbReference>
<dbReference type="InterPro" id="IPR024187">
    <property type="entry name" value="Sig_transdc_resp-reg_cit/mal"/>
</dbReference>
<sequence>MTRRVLVVDDDFMVLRIHERFVAQTPGFDVVARARTGAEALAEAERTQPDVVLLDVHLPDTSGLEVLRALRDLAPRAVVVMVTAERDAEAVRAALRGGAQQYLVKPFAYDDLAARLAAVAGALDSLGEGETDQGAIDRAFGAAPTAPAPVAPAPPKGLSVESLALVRSALPADGDLSASEVAEEVGLSRVSARRYLEHLVTVGEADVRLRYGAGRPERRYSASP</sequence>
<comment type="caution">
    <text evidence="12">The sequence shown here is derived from an EMBL/GenBank/DDBJ whole genome shotgun (WGS) entry which is preliminary data.</text>
</comment>
<evidence type="ECO:0000313" key="12">
    <source>
        <dbReference type="EMBL" id="GGF57479.1"/>
    </source>
</evidence>
<reference evidence="12" key="2">
    <citation type="submission" date="2020-09" db="EMBL/GenBank/DDBJ databases">
        <authorList>
            <person name="Sun Q."/>
            <person name="Zhou Y."/>
        </authorList>
    </citation>
    <scope>NUCLEOTIDE SEQUENCE</scope>
    <source>
        <strain evidence="12">CGMCC 1.16067</strain>
    </source>
</reference>
<evidence type="ECO:0000256" key="4">
    <source>
        <dbReference type="ARBA" id="ARBA00023012"/>
    </source>
</evidence>
<dbReference type="Gene3D" id="1.10.10.10">
    <property type="entry name" value="Winged helix-like DNA-binding domain superfamily/Winged helix DNA-binding domain"/>
    <property type="match status" value="1"/>
</dbReference>
<dbReference type="GO" id="GO:0005737">
    <property type="term" value="C:cytoplasm"/>
    <property type="evidence" value="ECO:0007669"/>
    <property type="project" value="UniProtKB-SubCell"/>
</dbReference>
<protein>
    <recommendedName>
        <fullName evidence="9">Transcriptional regulatory protein</fullName>
    </recommendedName>
</protein>
<dbReference type="PIRSF" id="PIRSF006171">
    <property type="entry name" value="RR_citrat_malat"/>
    <property type="match status" value="1"/>
</dbReference>
<evidence type="ECO:0000256" key="7">
    <source>
        <dbReference type="ARBA" id="ARBA00023159"/>
    </source>
</evidence>
<evidence type="ECO:0000256" key="8">
    <source>
        <dbReference type="ARBA" id="ARBA00023163"/>
    </source>
</evidence>
<keyword evidence="3 10" id="KW-0597">Phosphoprotein</keyword>
<dbReference type="AlphaFoldDB" id="A0A917BSN6"/>
<dbReference type="PROSITE" id="PS50110">
    <property type="entry name" value="RESPONSE_REGULATORY"/>
    <property type="match status" value="1"/>
</dbReference>
<evidence type="ECO:0000256" key="6">
    <source>
        <dbReference type="ARBA" id="ARBA00023125"/>
    </source>
</evidence>
<accession>A0A917BSN6</accession>
<dbReference type="GO" id="GO:0000156">
    <property type="term" value="F:phosphorelay response regulator activity"/>
    <property type="evidence" value="ECO:0007669"/>
    <property type="project" value="TreeGrafter"/>
</dbReference>
<dbReference type="PANTHER" id="PTHR45526:SF1">
    <property type="entry name" value="TRANSCRIPTIONAL REGULATORY PROTEIN DCUR-RELATED"/>
    <property type="match status" value="1"/>
</dbReference>
<dbReference type="Gene3D" id="3.40.50.2300">
    <property type="match status" value="1"/>
</dbReference>
<dbReference type="GO" id="GO:0003677">
    <property type="term" value="F:DNA binding"/>
    <property type="evidence" value="ECO:0007669"/>
    <property type="project" value="UniProtKB-KW"/>
</dbReference>
<dbReference type="RefSeq" id="WP_229661016.1">
    <property type="nucleotide sequence ID" value="NZ_BMKQ01000002.1"/>
</dbReference>
<comment type="subcellular location">
    <subcellularLocation>
        <location evidence="1 9">Cytoplasm</location>
    </subcellularLocation>
</comment>
<keyword evidence="7 9" id="KW-0010">Activator</keyword>
<keyword evidence="13" id="KW-1185">Reference proteome</keyword>
<organism evidence="12 13">
    <name type="scientific">Marmoricola endophyticus</name>
    <dbReference type="NCBI Taxonomy" id="2040280"/>
    <lineage>
        <taxon>Bacteria</taxon>
        <taxon>Bacillati</taxon>
        <taxon>Actinomycetota</taxon>
        <taxon>Actinomycetes</taxon>
        <taxon>Propionibacteriales</taxon>
        <taxon>Nocardioidaceae</taxon>
        <taxon>Marmoricola</taxon>
    </lineage>
</organism>
<evidence type="ECO:0000313" key="13">
    <source>
        <dbReference type="Proteomes" id="UP000649179"/>
    </source>
</evidence>
<dbReference type="Pfam" id="PF00072">
    <property type="entry name" value="Response_reg"/>
    <property type="match status" value="1"/>
</dbReference>
<reference evidence="12" key="1">
    <citation type="journal article" date="2014" name="Int. J. Syst. Evol. Microbiol.">
        <title>Complete genome sequence of Corynebacterium casei LMG S-19264T (=DSM 44701T), isolated from a smear-ripened cheese.</title>
        <authorList>
            <consortium name="US DOE Joint Genome Institute (JGI-PGF)"/>
            <person name="Walter F."/>
            <person name="Albersmeier A."/>
            <person name="Kalinowski J."/>
            <person name="Ruckert C."/>
        </authorList>
    </citation>
    <scope>NUCLEOTIDE SEQUENCE</scope>
    <source>
        <strain evidence="12">CGMCC 1.16067</strain>
    </source>
</reference>
<keyword evidence="8 9" id="KW-0804">Transcription</keyword>
<name>A0A917BSN6_9ACTN</name>
<feature type="domain" description="Response regulatory" evidence="11">
    <location>
        <begin position="4"/>
        <end position="120"/>
    </location>
</feature>
<gene>
    <name evidence="12" type="ORF">GCM10011519_34300</name>
</gene>
<dbReference type="InterPro" id="IPR011006">
    <property type="entry name" value="CheY-like_superfamily"/>
</dbReference>
<keyword evidence="4 9" id="KW-0902">Two-component regulatory system</keyword>
<evidence type="ECO:0000256" key="9">
    <source>
        <dbReference type="PIRNR" id="PIRNR006171"/>
    </source>
</evidence>
<evidence type="ECO:0000256" key="1">
    <source>
        <dbReference type="ARBA" id="ARBA00004496"/>
    </source>
</evidence>
<evidence type="ECO:0000256" key="2">
    <source>
        <dbReference type="ARBA" id="ARBA00022490"/>
    </source>
</evidence>
<dbReference type="GO" id="GO:0003700">
    <property type="term" value="F:DNA-binding transcription factor activity"/>
    <property type="evidence" value="ECO:0007669"/>
    <property type="project" value="InterPro"/>
</dbReference>
<keyword evidence="2 9" id="KW-0963">Cytoplasm</keyword>
<proteinExistence type="predicted"/>
<keyword evidence="6 9" id="KW-0238">DNA-binding</keyword>
<dbReference type="InterPro" id="IPR036388">
    <property type="entry name" value="WH-like_DNA-bd_sf"/>
</dbReference>
<dbReference type="InterPro" id="IPR001789">
    <property type="entry name" value="Sig_transdc_resp-reg_receiver"/>
</dbReference>
<feature type="modified residue" description="4-aspartylphosphate" evidence="10">
    <location>
        <position position="55"/>
    </location>
</feature>
<dbReference type="InterPro" id="IPR051271">
    <property type="entry name" value="2C-system_Tx_regulators"/>
</dbReference>
<keyword evidence="5 9" id="KW-0805">Transcription regulation</keyword>
<evidence type="ECO:0000256" key="5">
    <source>
        <dbReference type="ARBA" id="ARBA00023015"/>
    </source>
</evidence>
<dbReference type="EMBL" id="BMKQ01000002">
    <property type="protein sequence ID" value="GGF57479.1"/>
    <property type="molecule type" value="Genomic_DNA"/>
</dbReference>